<protein>
    <submittedName>
        <fullName evidence="1">Uncharacterized protein</fullName>
    </submittedName>
</protein>
<dbReference type="EMBL" id="AP019416">
    <property type="protein sequence ID" value="BBI54400.1"/>
    <property type="molecule type" value="Genomic_DNA"/>
</dbReference>
<gene>
    <name evidence="1" type="ORF">HORIV_68210</name>
</gene>
<dbReference type="Proteomes" id="UP000289555">
    <property type="component" value="Chromosome"/>
</dbReference>
<proteinExistence type="predicted"/>
<evidence type="ECO:0000313" key="1">
    <source>
        <dbReference type="EMBL" id="BBI54400.1"/>
    </source>
</evidence>
<evidence type="ECO:0000313" key="2">
    <source>
        <dbReference type="Proteomes" id="UP000289555"/>
    </source>
</evidence>
<sequence>MINVEMETRRLKLALDGVVDTAEVRENGVGGVDDERLAEAIQLVADAYDLTSIPSPDQVFSSNYLPPQEERMLFPAEGE</sequence>
<keyword evidence="2" id="KW-1185">Reference proteome</keyword>
<reference evidence="2" key="1">
    <citation type="journal article" date="2019" name="Microbiol. Resour. Announc.">
        <title>Complete Genome Sequence of Halomonas olivaria, a Moderately Halophilic Bacterium Isolated from Olive Processing Effluents, Obtained by Nanopore Sequencing.</title>
        <authorList>
            <person name="Nagata S."/>
            <person name="Ii K.M."/>
            <person name="Tsukimi T."/>
            <person name="Miura M.C."/>
            <person name="Galipon J."/>
            <person name="Arakawa K."/>
        </authorList>
    </citation>
    <scope>NUCLEOTIDE SEQUENCE [LARGE SCALE GENOMIC DNA]</scope>
    <source>
        <strain evidence="2">TYRC17</strain>
    </source>
</reference>
<name>A0ABM7GUE5_9GAMM</name>
<accession>A0ABM7GUE5</accession>
<organism evidence="1 2">
    <name type="scientific">Vreelandella olivaria</name>
    <dbReference type="NCBI Taxonomy" id="390919"/>
    <lineage>
        <taxon>Bacteria</taxon>
        <taxon>Pseudomonadati</taxon>
        <taxon>Pseudomonadota</taxon>
        <taxon>Gammaproteobacteria</taxon>
        <taxon>Oceanospirillales</taxon>
        <taxon>Halomonadaceae</taxon>
        <taxon>Vreelandella</taxon>
    </lineage>
</organism>